<keyword evidence="1" id="KW-0346">Stress response</keyword>
<dbReference type="InterPro" id="IPR052423">
    <property type="entry name" value="EMIR"/>
</dbReference>
<dbReference type="PaxDb" id="4577-GRMZM2G445311_P01"/>
<name>A0A1D6FZX0_MAIZE</name>
<proteinExistence type="predicted"/>
<dbReference type="EMBL" id="CM000784">
    <property type="protein sequence ID" value="AQK96813.1"/>
    <property type="molecule type" value="Genomic_DNA"/>
</dbReference>
<evidence type="ECO:0000313" key="1">
    <source>
        <dbReference type="EMBL" id="AQK96813.1"/>
    </source>
</evidence>
<dbReference type="eggNOG" id="KOG0691">
    <property type="taxonomic scope" value="Eukaryota"/>
</dbReference>
<reference evidence="1" key="1">
    <citation type="submission" date="2015-12" db="EMBL/GenBank/DDBJ databases">
        <title>Update maize B73 reference genome by single molecule sequencing technologies.</title>
        <authorList>
            <consortium name="Maize Genome Sequencing Project"/>
            <person name="Ware D."/>
        </authorList>
    </citation>
    <scope>NUCLEOTIDE SEQUENCE</scope>
    <source>
        <tissue evidence="1">Seedling</tissue>
    </source>
</reference>
<gene>
    <name evidence="1" type="ORF">ZEAMMB73_Zm00001d011414</name>
</gene>
<accession>A0A1D6FZX0</accession>
<dbReference type="InParanoid" id="A0A1D6FZX0"/>
<dbReference type="PANTHER" id="PTHR44094">
    <property type="entry name" value="DNAJ HEAT SHOCK N-TERMINAL DOMAIN-CONTAINING PROTEIN"/>
    <property type="match status" value="1"/>
</dbReference>
<dbReference type="ExpressionAtlas" id="A0A1D6FZX0">
    <property type="expression patterns" value="baseline and differential"/>
</dbReference>
<dbReference type="AlphaFoldDB" id="A0A1D6FZX0"/>
<organism evidence="1">
    <name type="scientific">Zea mays</name>
    <name type="common">Maize</name>
    <dbReference type="NCBI Taxonomy" id="4577"/>
    <lineage>
        <taxon>Eukaryota</taxon>
        <taxon>Viridiplantae</taxon>
        <taxon>Streptophyta</taxon>
        <taxon>Embryophyta</taxon>
        <taxon>Tracheophyta</taxon>
        <taxon>Spermatophyta</taxon>
        <taxon>Magnoliopsida</taxon>
        <taxon>Liliopsida</taxon>
        <taxon>Poales</taxon>
        <taxon>Poaceae</taxon>
        <taxon>PACMAD clade</taxon>
        <taxon>Panicoideae</taxon>
        <taxon>Andropogonodae</taxon>
        <taxon>Andropogoneae</taxon>
        <taxon>Tripsacinae</taxon>
        <taxon>Zea</taxon>
    </lineage>
</organism>
<sequence>METVFDSSMLGIEPYSREVTQSGELLVMDNVDSRPKLVAGSPEGFPGHIDGKLDNMVDPAAVFGMLFGSDYFEDYVGQLGLASIASVEVEENSNSQEARAKVQEKIKELQREREQKLTQSLKDRLQSYVDGRNDEFACELCKRRS</sequence>
<dbReference type="PANTHER" id="PTHR44094:SF8">
    <property type="entry name" value="DNAJ HEAT SHOCK N-TERMINAL DOMAIN-CONTAINING PROTEIN-RELATED"/>
    <property type="match status" value="1"/>
</dbReference>
<protein>
    <submittedName>
        <fullName evidence="1">DNAJ heat shock N-terminal domain-containing protein</fullName>
    </submittedName>
</protein>